<reference evidence="5" key="2">
    <citation type="journal article" date="2021" name="PeerJ">
        <title>Extensive microbial diversity within the chicken gut microbiome revealed by metagenomics and culture.</title>
        <authorList>
            <person name="Gilroy R."/>
            <person name="Ravi A."/>
            <person name="Getino M."/>
            <person name="Pursley I."/>
            <person name="Horton D.L."/>
            <person name="Alikhan N.F."/>
            <person name="Baker D."/>
            <person name="Gharbi K."/>
            <person name="Hall N."/>
            <person name="Watson M."/>
            <person name="Adriaenssens E.M."/>
            <person name="Foster-Nyarko E."/>
            <person name="Jarju S."/>
            <person name="Secka A."/>
            <person name="Antonio M."/>
            <person name="Oren A."/>
            <person name="Chaudhuri R.R."/>
            <person name="La Ragione R."/>
            <person name="Hildebrand F."/>
            <person name="Pallen M.J."/>
        </authorList>
    </citation>
    <scope>NUCLEOTIDE SEQUENCE</scope>
    <source>
        <strain evidence="5">ChiSjej4B22-8349</strain>
    </source>
</reference>
<sequence length="280" mass="30238">MEDNKKKGITVTEVVEAIEEIAPVSLQESWDNSGLLIGFEDSCVDRLLTCLEVDMKVVDEAIHLGAGMIVTHHPLIFGGIKKLHAGDPDDKAMMKLVSGGISVYSCHTPFDKVKGGNNDIIARMLGLTSVRNLKGEPVSAAAKMIERADEADIGRMGKLKEAMTCRQVLGLVSAQMDISLRQLRFVGDMDEEITMVGVCTGAGADLMEMAAASGCQMFITGDVKYHEARYALAHGIAVIDAGHYGTEKFFASAMKEKLEKKLEGVSIAASKINQEPFTML</sequence>
<feature type="binding site" evidence="4">
    <location>
        <position position="247"/>
    </location>
    <ligand>
        <name>a divalent metal cation</name>
        <dbReference type="ChEBI" id="CHEBI:60240"/>
        <label>1</label>
    </ligand>
</feature>
<dbReference type="EMBL" id="DVOB01000068">
    <property type="protein sequence ID" value="HIU95685.1"/>
    <property type="molecule type" value="Genomic_DNA"/>
</dbReference>
<feature type="binding site" evidence="4">
    <location>
        <position position="72"/>
    </location>
    <ligand>
        <name>a divalent metal cation</name>
        <dbReference type="ChEBI" id="CHEBI:60240"/>
        <label>1</label>
    </ligand>
</feature>
<feature type="binding site" evidence="4">
    <location>
        <position position="73"/>
    </location>
    <ligand>
        <name>a divalent metal cation</name>
        <dbReference type="ChEBI" id="CHEBI:60240"/>
        <label>1</label>
    </ligand>
</feature>
<dbReference type="AlphaFoldDB" id="A0A9D1N5X9"/>
<evidence type="ECO:0000256" key="2">
    <source>
        <dbReference type="ARBA" id="ARBA00022112"/>
    </source>
</evidence>
<dbReference type="InterPro" id="IPR002678">
    <property type="entry name" value="DUF34/NIF3"/>
</dbReference>
<dbReference type="SUPFAM" id="SSF102705">
    <property type="entry name" value="NIF3 (NGG1p interacting factor 3)-like"/>
    <property type="match status" value="1"/>
</dbReference>
<dbReference type="Proteomes" id="UP000824130">
    <property type="component" value="Unassembled WGS sequence"/>
</dbReference>
<feature type="binding site" evidence="4">
    <location>
        <position position="243"/>
    </location>
    <ligand>
        <name>a divalent metal cation</name>
        <dbReference type="ChEBI" id="CHEBI:60240"/>
        <label>1</label>
    </ligand>
</feature>
<dbReference type="PANTHER" id="PTHR13799">
    <property type="entry name" value="NGG1 INTERACTING FACTOR 3"/>
    <property type="match status" value="1"/>
</dbReference>
<dbReference type="PANTHER" id="PTHR13799:SF14">
    <property type="entry name" value="GTP CYCLOHYDROLASE 1 TYPE 2 HOMOLOG"/>
    <property type="match status" value="1"/>
</dbReference>
<dbReference type="NCBIfam" id="TIGR00486">
    <property type="entry name" value="YbgI_SA1388"/>
    <property type="match status" value="1"/>
</dbReference>
<protein>
    <recommendedName>
        <fullName evidence="2">GTP cyclohydrolase 1 type 2 homolog</fullName>
    </recommendedName>
</protein>
<comment type="caution">
    <text evidence="5">The sequence shown here is derived from an EMBL/GenBank/DDBJ whole genome shotgun (WGS) entry which is preliminary data.</text>
</comment>
<evidence type="ECO:0000256" key="1">
    <source>
        <dbReference type="ARBA" id="ARBA00006964"/>
    </source>
</evidence>
<keyword evidence="3 4" id="KW-0479">Metal-binding</keyword>
<accession>A0A9D1N5X9</accession>
<dbReference type="InterPro" id="IPR036069">
    <property type="entry name" value="DUF34/NIF3_sf"/>
</dbReference>
<comment type="similarity">
    <text evidence="1">Belongs to the GTP cyclohydrolase I type 2/NIF3 family.</text>
</comment>
<gene>
    <name evidence="5" type="ORF">IAD25_03110</name>
</gene>
<evidence type="ECO:0000256" key="4">
    <source>
        <dbReference type="PIRSR" id="PIRSR602678-1"/>
    </source>
</evidence>
<dbReference type="Gene3D" id="3.40.1390.30">
    <property type="entry name" value="NIF3 (NGG1p interacting factor 3)-like"/>
    <property type="match status" value="2"/>
</dbReference>
<feature type="binding site" evidence="4">
    <location>
        <position position="111"/>
    </location>
    <ligand>
        <name>a divalent metal cation</name>
        <dbReference type="ChEBI" id="CHEBI:60240"/>
        <label>1</label>
    </ligand>
</feature>
<dbReference type="Pfam" id="PF01784">
    <property type="entry name" value="DUF34_NIF3"/>
    <property type="match status" value="1"/>
</dbReference>
<evidence type="ECO:0000313" key="5">
    <source>
        <dbReference type="EMBL" id="HIU95685.1"/>
    </source>
</evidence>
<proteinExistence type="inferred from homology"/>
<evidence type="ECO:0000256" key="3">
    <source>
        <dbReference type="ARBA" id="ARBA00022723"/>
    </source>
</evidence>
<dbReference type="GO" id="GO:0005737">
    <property type="term" value="C:cytoplasm"/>
    <property type="evidence" value="ECO:0007669"/>
    <property type="project" value="TreeGrafter"/>
</dbReference>
<evidence type="ECO:0000313" key="6">
    <source>
        <dbReference type="Proteomes" id="UP000824130"/>
    </source>
</evidence>
<dbReference type="GO" id="GO:0046872">
    <property type="term" value="F:metal ion binding"/>
    <property type="evidence" value="ECO:0007669"/>
    <property type="project" value="UniProtKB-KW"/>
</dbReference>
<name>A0A9D1N5X9_9FIRM</name>
<reference evidence="5" key="1">
    <citation type="submission" date="2020-10" db="EMBL/GenBank/DDBJ databases">
        <authorList>
            <person name="Gilroy R."/>
        </authorList>
    </citation>
    <scope>NUCLEOTIDE SEQUENCE</scope>
    <source>
        <strain evidence="5">ChiSjej4B22-8349</strain>
    </source>
</reference>
<organism evidence="5 6">
    <name type="scientific">Candidatus Allocopromorpha excrementipullorum</name>
    <dbReference type="NCBI Taxonomy" id="2840743"/>
    <lineage>
        <taxon>Bacteria</taxon>
        <taxon>Bacillati</taxon>
        <taxon>Bacillota</taxon>
        <taxon>Clostridia</taxon>
        <taxon>Eubacteriales</taxon>
        <taxon>Eubacteriaceae</taxon>
        <taxon>Eubacteriaceae incertae sedis</taxon>
        <taxon>Candidatus Allocopromorpha</taxon>
    </lineage>
</organism>
<dbReference type="FunFam" id="3.40.1390.30:FF:000001">
    <property type="entry name" value="GTP cyclohydrolase 1 type 2"/>
    <property type="match status" value="1"/>
</dbReference>